<sequence>MKLASTRKTAEVHRVPRSHRAHTGARQKPEPDHRIPQAPPPPPSPYHHPLPDRIGDMMPRGAGGLGLELGLGLGLASQGSLTSSTTTASSSPASHWNAALSSVVGAAGRDAHYHHQLQLPQHEPAGRTSTSPESGVSGTKRGLDRTGSGVSRGGPAASDEDDDGGDGAGGRKKLRLSKDQAAVLEECFKTHSTLNPKQKTALANRLGLRPRQVEVWFQNRRARTKLKQTEVDCEYMKRWCEQLAEQNKRLEKEVAELRALKAAPSSTAHQASSAATLTMCPSCRRVATANNASGPVATPPQQCHPKPNAQAGNVLPSHCQFFPANAGAGNDRSARQGTWRYGQLINPLISWPIAPRKGRRFVLVWVAISVPDLPLLVIL</sequence>
<evidence type="ECO:0000313" key="1">
    <source>
        <dbReference type="EnsemblPlants" id="AVESA.00010b.r2.7AG1202610.1.CDS"/>
    </source>
</evidence>
<reference evidence="1" key="2">
    <citation type="submission" date="2025-09" db="UniProtKB">
        <authorList>
            <consortium name="EnsemblPlants"/>
        </authorList>
    </citation>
    <scope>IDENTIFICATION</scope>
</reference>
<reference evidence="1" key="1">
    <citation type="submission" date="2021-05" db="EMBL/GenBank/DDBJ databases">
        <authorList>
            <person name="Scholz U."/>
            <person name="Mascher M."/>
            <person name="Fiebig A."/>
        </authorList>
    </citation>
    <scope>NUCLEOTIDE SEQUENCE [LARGE SCALE GENOMIC DNA]</scope>
</reference>
<evidence type="ECO:0000313" key="2">
    <source>
        <dbReference type="Proteomes" id="UP001732700"/>
    </source>
</evidence>
<proteinExistence type="predicted"/>
<keyword evidence="2" id="KW-1185">Reference proteome</keyword>
<dbReference type="EnsemblPlants" id="AVESA.00010b.r2.7AG1202610.1">
    <property type="protein sequence ID" value="AVESA.00010b.r2.7AG1202610.1.CDS"/>
    <property type="gene ID" value="AVESA.00010b.r2.7AG1202610"/>
</dbReference>
<protein>
    <submittedName>
        <fullName evidence="1">Uncharacterized protein</fullName>
    </submittedName>
</protein>
<organism evidence="1 2">
    <name type="scientific">Avena sativa</name>
    <name type="common">Oat</name>
    <dbReference type="NCBI Taxonomy" id="4498"/>
    <lineage>
        <taxon>Eukaryota</taxon>
        <taxon>Viridiplantae</taxon>
        <taxon>Streptophyta</taxon>
        <taxon>Embryophyta</taxon>
        <taxon>Tracheophyta</taxon>
        <taxon>Spermatophyta</taxon>
        <taxon>Magnoliopsida</taxon>
        <taxon>Liliopsida</taxon>
        <taxon>Poales</taxon>
        <taxon>Poaceae</taxon>
        <taxon>BOP clade</taxon>
        <taxon>Pooideae</taxon>
        <taxon>Poodae</taxon>
        <taxon>Poeae</taxon>
        <taxon>Poeae Chloroplast Group 1 (Aveneae type)</taxon>
        <taxon>Aveninae</taxon>
        <taxon>Avena</taxon>
    </lineage>
</organism>
<accession>A0ACD5ZNY4</accession>
<dbReference type="Proteomes" id="UP001732700">
    <property type="component" value="Chromosome 7A"/>
</dbReference>
<name>A0ACD5ZNY4_AVESA</name>